<dbReference type="PROSITE" id="PS50157">
    <property type="entry name" value="ZINC_FINGER_C2H2_2"/>
    <property type="match status" value="1"/>
</dbReference>
<dbReference type="KEGG" id="hazt:108673937"/>
<dbReference type="Pfam" id="PF16278">
    <property type="entry name" value="zf-C2HE"/>
    <property type="match status" value="1"/>
</dbReference>
<evidence type="ECO:0000256" key="1">
    <source>
        <dbReference type="ARBA" id="ARBA00004123"/>
    </source>
</evidence>
<dbReference type="GO" id="GO:0033699">
    <property type="term" value="F:DNA 5'-adenosine monophosphate hydrolase activity"/>
    <property type="evidence" value="ECO:0007669"/>
    <property type="project" value="TreeGrafter"/>
</dbReference>
<dbReference type="GO" id="GO:1990165">
    <property type="term" value="F:single-strand break-containing DNA binding"/>
    <property type="evidence" value="ECO:0007669"/>
    <property type="project" value="TreeGrafter"/>
</dbReference>
<dbReference type="OrthoDB" id="3512845at2759"/>
<dbReference type="GO" id="GO:0005634">
    <property type="term" value="C:nucleus"/>
    <property type="evidence" value="ECO:0007669"/>
    <property type="project" value="UniProtKB-SubCell"/>
</dbReference>
<keyword evidence="8" id="KW-0539">Nucleus</keyword>
<dbReference type="GeneID" id="108673937"/>
<evidence type="ECO:0000313" key="14">
    <source>
        <dbReference type="Proteomes" id="UP000694843"/>
    </source>
</evidence>
<keyword evidence="2" id="KW-0479">Metal-binding</keyword>
<organism evidence="14 15">
    <name type="scientific">Hyalella azteca</name>
    <name type="common">Amphipod</name>
    <dbReference type="NCBI Taxonomy" id="294128"/>
    <lineage>
        <taxon>Eukaryota</taxon>
        <taxon>Metazoa</taxon>
        <taxon>Ecdysozoa</taxon>
        <taxon>Arthropoda</taxon>
        <taxon>Crustacea</taxon>
        <taxon>Multicrustacea</taxon>
        <taxon>Malacostraca</taxon>
        <taxon>Eumalacostraca</taxon>
        <taxon>Peracarida</taxon>
        <taxon>Amphipoda</taxon>
        <taxon>Senticaudata</taxon>
        <taxon>Talitrida</taxon>
        <taxon>Talitroidea</taxon>
        <taxon>Hyalellidae</taxon>
        <taxon>Hyalella</taxon>
    </lineage>
</organism>
<keyword evidence="3" id="KW-0227">DNA damage</keyword>
<proteinExistence type="predicted"/>
<sequence>MVSDKNQSVKRKTIDDNPGAPPKKGHWALGLKDAVKDPDMRVFRDDLIVIIKDKYPKARHHYLVLPHESLASLKNVKSEHLSLLQHIDAEARKFTAATHPGVVFRFGYHAIPSMAQVHMHAISDDFDSPCLKTKKHWNSFTTDYFIDSQEILNKLAAHGRISEISSSEGKRLLDSKLRCHKCDVEPPNIPKLKLHIRTHLTEKP</sequence>
<keyword evidence="9" id="KW-0863">Zinc-finger</keyword>
<feature type="domain" description="C2H2-type" evidence="12">
    <location>
        <begin position="177"/>
        <end position="204"/>
    </location>
</feature>
<name>A0A8B7NU72_HYAAZ</name>
<dbReference type="InterPro" id="IPR013087">
    <property type="entry name" value="Znf_C2H2_type"/>
</dbReference>
<keyword evidence="7" id="KW-0234">DNA repair</keyword>
<dbReference type="GO" id="GO:0008270">
    <property type="term" value="F:zinc ion binding"/>
    <property type="evidence" value="ECO:0007669"/>
    <property type="project" value="UniProtKB-KW"/>
</dbReference>
<evidence type="ECO:0000256" key="9">
    <source>
        <dbReference type="PROSITE-ProRule" id="PRU00042"/>
    </source>
</evidence>
<evidence type="ECO:0000256" key="11">
    <source>
        <dbReference type="SAM" id="MobiDB-lite"/>
    </source>
</evidence>
<dbReference type="InterPro" id="IPR011146">
    <property type="entry name" value="HIT-like"/>
</dbReference>
<evidence type="ECO:0000256" key="5">
    <source>
        <dbReference type="ARBA" id="ARBA00022833"/>
    </source>
</evidence>
<comment type="caution">
    <text evidence="10">Lacks conserved residue(s) required for the propagation of feature annotation.</text>
</comment>
<keyword evidence="14" id="KW-1185">Reference proteome</keyword>
<dbReference type="InterPro" id="IPR036265">
    <property type="entry name" value="HIT-like_sf"/>
</dbReference>
<evidence type="ECO:0000256" key="4">
    <source>
        <dbReference type="ARBA" id="ARBA00022801"/>
    </source>
</evidence>
<dbReference type="GO" id="GO:0003697">
    <property type="term" value="F:single-stranded DNA binding"/>
    <property type="evidence" value="ECO:0007669"/>
    <property type="project" value="TreeGrafter"/>
</dbReference>
<dbReference type="SUPFAM" id="SSF54197">
    <property type="entry name" value="HIT-like"/>
    <property type="match status" value="1"/>
</dbReference>
<dbReference type="PANTHER" id="PTHR12486">
    <property type="entry name" value="APRATAXIN-RELATED"/>
    <property type="match status" value="1"/>
</dbReference>
<evidence type="ECO:0000259" key="13">
    <source>
        <dbReference type="PROSITE" id="PS51084"/>
    </source>
</evidence>
<evidence type="ECO:0000256" key="6">
    <source>
        <dbReference type="ARBA" id="ARBA00023125"/>
    </source>
</evidence>
<dbReference type="RefSeq" id="XP_018017314.1">
    <property type="nucleotide sequence ID" value="XM_018161825.2"/>
</dbReference>
<reference evidence="15" key="1">
    <citation type="submission" date="2025-08" db="UniProtKB">
        <authorList>
            <consortium name="RefSeq"/>
        </authorList>
    </citation>
    <scope>IDENTIFICATION</scope>
    <source>
        <tissue evidence="15">Whole organism</tissue>
    </source>
</reference>
<dbReference type="Proteomes" id="UP000694843">
    <property type="component" value="Unplaced"/>
</dbReference>
<evidence type="ECO:0000256" key="2">
    <source>
        <dbReference type="ARBA" id="ARBA00022723"/>
    </source>
</evidence>
<dbReference type="PROSITE" id="PS51084">
    <property type="entry name" value="HIT_2"/>
    <property type="match status" value="1"/>
</dbReference>
<dbReference type="GO" id="GO:0000012">
    <property type="term" value="P:single strand break repair"/>
    <property type="evidence" value="ECO:0007669"/>
    <property type="project" value="TreeGrafter"/>
</dbReference>
<evidence type="ECO:0000256" key="7">
    <source>
        <dbReference type="ARBA" id="ARBA00023204"/>
    </source>
</evidence>
<dbReference type="Gene3D" id="3.30.428.10">
    <property type="entry name" value="HIT-like"/>
    <property type="match status" value="1"/>
</dbReference>
<dbReference type="AlphaFoldDB" id="A0A8B7NU72"/>
<keyword evidence="6" id="KW-0238">DNA-binding</keyword>
<feature type="domain" description="HIT" evidence="13">
    <location>
        <begin position="28"/>
        <end position="131"/>
    </location>
</feature>
<dbReference type="Pfam" id="PF11969">
    <property type="entry name" value="DcpS_C"/>
    <property type="match status" value="1"/>
</dbReference>
<protein>
    <submittedName>
        <fullName evidence="15">Aprataxin-like</fullName>
    </submittedName>
</protein>
<evidence type="ECO:0000256" key="3">
    <source>
        <dbReference type="ARBA" id="ARBA00022763"/>
    </source>
</evidence>
<dbReference type="FunFam" id="3.30.428.10:FF:000004">
    <property type="entry name" value="aprataxin isoform X2"/>
    <property type="match status" value="1"/>
</dbReference>
<evidence type="ECO:0000259" key="12">
    <source>
        <dbReference type="PROSITE" id="PS50157"/>
    </source>
</evidence>
<dbReference type="PANTHER" id="PTHR12486:SF4">
    <property type="entry name" value="APRATAXIN"/>
    <property type="match status" value="1"/>
</dbReference>
<comment type="subcellular location">
    <subcellularLocation>
        <location evidence="1">Nucleus</location>
    </subcellularLocation>
</comment>
<accession>A0A8B7NU72</accession>
<evidence type="ECO:0000256" key="8">
    <source>
        <dbReference type="ARBA" id="ARBA00023242"/>
    </source>
</evidence>
<dbReference type="GO" id="GO:0003725">
    <property type="term" value="F:double-stranded RNA binding"/>
    <property type="evidence" value="ECO:0007669"/>
    <property type="project" value="TreeGrafter"/>
</dbReference>
<keyword evidence="4" id="KW-0378">Hydrolase</keyword>
<evidence type="ECO:0000256" key="10">
    <source>
        <dbReference type="PROSITE-ProRule" id="PRU00464"/>
    </source>
</evidence>
<dbReference type="InterPro" id="IPR032566">
    <property type="entry name" value="Znf-C2HE"/>
</dbReference>
<gene>
    <name evidence="15" type="primary">LOC108673937</name>
</gene>
<dbReference type="OMA" id="CLKTKYH"/>
<dbReference type="GO" id="GO:0030983">
    <property type="term" value="F:mismatched DNA binding"/>
    <property type="evidence" value="ECO:0007669"/>
    <property type="project" value="TreeGrafter"/>
</dbReference>
<evidence type="ECO:0000313" key="15">
    <source>
        <dbReference type="RefSeq" id="XP_018017314.1"/>
    </source>
</evidence>
<feature type="region of interest" description="Disordered" evidence="11">
    <location>
        <begin position="1"/>
        <end position="26"/>
    </location>
</feature>
<keyword evidence="5" id="KW-0862">Zinc</keyword>